<dbReference type="EMBL" id="DSOK01000011">
    <property type="protein sequence ID" value="HEN13926.1"/>
    <property type="molecule type" value="Genomic_DNA"/>
</dbReference>
<dbReference type="AlphaFoldDB" id="A0A7C2JWC5"/>
<organism evidence="1">
    <name type="scientific">Schlesneria paludicola</name>
    <dbReference type="NCBI Taxonomy" id="360056"/>
    <lineage>
        <taxon>Bacteria</taxon>
        <taxon>Pseudomonadati</taxon>
        <taxon>Planctomycetota</taxon>
        <taxon>Planctomycetia</taxon>
        <taxon>Planctomycetales</taxon>
        <taxon>Planctomycetaceae</taxon>
        <taxon>Schlesneria</taxon>
    </lineage>
</organism>
<sequence>MTAEDRLVAIETAVAHLQHDVEQLHQVLLALQSEVRTVTLALDKLVARVDRLNEPPEVRSPEAERPPHY</sequence>
<reference evidence="1" key="1">
    <citation type="journal article" date="2020" name="mSystems">
        <title>Genome- and Community-Level Interaction Insights into Carbon Utilization and Element Cycling Functions of Hydrothermarchaeota in Hydrothermal Sediment.</title>
        <authorList>
            <person name="Zhou Z."/>
            <person name="Liu Y."/>
            <person name="Xu W."/>
            <person name="Pan J."/>
            <person name="Luo Z.H."/>
            <person name="Li M."/>
        </authorList>
    </citation>
    <scope>NUCLEOTIDE SEQUENCE [LARGE SCALE GENOMIC DNA]</scope>
    <source>
        <strain evidence="1">SpSt-339</strain>
    </source>
</reference>
<name>A0A7C2JWC5_9PLAN</name>
<dbReference type="InterPro" id="IPR007236">
    <property type="entry name" value="SlyX"/>
</dbReference>
<protein>
    <submittedName>
        <fullName evidence="1">SlyX family protein</fullName>
    </submittedName>
</protein>
<proteinExistence type="predicted"/>
<comment type="caution">
    <text evidence="1">The sequence shown here is derived from an EMBL/GenBank/DDBJ whole genome shotgun (WGS) entry which is preliminary data.</text>
</comment>
<evidence type="ECO:0000313" key="1">
    <source>
        <dbReference type="EMBL" id="HEN13926.1"/>
    </source>
</evidence>
<dbReference type="Pfam" id="PF04102">
    <property type="entry name" value="SlyX"/>
    <property type="match status" value="1"/>
</dbReference>
<gene>
    <name evidence="1" type="ORF">ENQ76_00460</name>
</gene>
<accession>A0A7C2JWC5</accession>